<accession>A0A6M3JM45</accession>
<gene>
    <name evidence="1" type="ORF">MM415A03408_0013</name>
</gene>
<reference evidence="1" key="1">
    <citation type="submission" date="2020-03" db="EMBL/GenBank/DDBJ databases">
        <title>The deep terrestrial virosphere.</title>
        <authorList>
            <person name="Holmfeldt K."/>
            <person name="Nilsson E."/>
            <person name="Simone D."/>
            <person name="Lopez-Fernandez M."/>
            <person name="Wu X."/>
            <person name="de Brujin I."/>
            <person name="Lundin D."/>
            <person name="Andersson A."/>
            <person name="Bertilsson S."/>
            <person name="Dopson M."/>
        </authorList>
    </citation>
    <scope>NUCLEOTIDE SEQUENCE</scope>
    <source>
        <strain evidence="1">MM415A03408</strain>
    </source>
</reference>
<evidence type="ECO:0000313" key="1">
    <source>
        <dbReference type="EMBL" id="QJA71023.1"/>
    </source>
</evidence>
<proteinExistence type="predicted"/>
<dbReference type="EMBL" id="MT141840">
    <property type="protein sequence ID" value="QJA71023.1"/>
    <property type="molecule type" value="Genomic_DNA"/>
</dbReference>
<organism evidence="1">
    <name type="scientific">viral metagenome</name>
    <dbReference type="NCBI Taxonomy" id="1070528"/>
    <lineage>
        <taxon>unclassified sequences</taxon>
        <taxon>metagenomes</taxon>
        <taxon>organismal metagenomes</taxon>
    </lineage>
</organism>
<name>A0A6M3JM45_9ZZZZ</name>
<protein>
    <submittedName>
        <fullName evidence="1">Uncharacterized protein</fullName>
    </submittedName>
</protein>
<sequence length="164" mass="18952">MDIKDLEKQPINLTQSDYISVGVTWVQGSLFVKPHKPQARLFYGVCHRTNGVFAVTPDDYKKPLAITTIIITPPLATYSKPFCEKGHMCIHFDCLLNKFDKDLFVNEFRDCGLFSLALPKSLLEKKQQWFNTPKMINTFWEKMCLKPEGGVLYYDESKHNKEAK</sequence>
<dbReference type="AlphaFoldDB" id="A0A6M3JM45"/>